<keyword evidence="1" id="KW-0175">Coiled coil</keyword>
<feature type="compositionally biased region" description="Low complexity" evidence="2">
    <location>
        <begin position="128"/>
        <end position="146"/>
    </location>
</feature>
<feature type="coiled-coil region" evidence="1">
    <location>
        <begin position="88"/>
        <end position="116"/>
    </location>
</feature>
<evidence type="ECO:0000256" key="2">
    <source>
        <dbReference type="SAM" id="MobiDB-lite"/>
    </source>
</evidence>
<protein>
    <submittedName>
        <fullName evidence="3">Chemotaxis protein histidine kinase CheA</fullName>
    </submittedName>
</protein>
<dbReference type="AlphaFoldDB" id="A0A853DJX6"/>
<evidence type="ECO:0000313" key="3">
    <source>
        <dbReference type="EMBL" id="NYK08567.1"/>
    </source>
</evidence>
<comment type="caution">
    <text evidence="3">The sequence shown here is derived from an EMBL/GenBank/DDBJ whole genome shotgun (WGS) entry which is preliminary data.</text>
</comment>
<reference evidence="3 4" key="1">
    <citation type="submission" date="2020-07" db="EMBL/GenBank/DDBJ databases">
        <title>Sequencing the genomes of 1000 actinobacteria strains.</title>
        <authorList>
            <person name="Klenk H.-P."/>
        </authorList>
    </citation>
    <scope>NUCLEOTIDE SEQUENCE [LARGE SCALE GENOMIC DNA]</scope>
    <source>
        <strain evidence="3 4">DSM 15166</strain>
    </source>
</reference>
<name>A0A853DJX6_9MICO</name>
<evidence type="ECO:0000256" key="1">
    <source>
        <dbReference type="SAM" id="Coils"/>
    </source>
</evidence>
<dbReference type="Proteomes" id="UP000521075">
    <property type="component" value="Unassembled WGS sequence"/>
</dbReference>
<keyword evidence="3" id="KW-0808">Transferase</keyword>
<accession>A0A853DJX6</accession>
<evidence type="ECO:0000313" key="4">
    <source>
        <dbReference type="Proteomes" id="UP000521075"/>
    </source>
</evidence>
<dbReference type="GO" id="GO:0016301">
    <property type="term" value="F:kinase activity"/>
    <property type="evidence" value="ECO:0007669"/>
    <property type="project" value="UniProtKB-KW"/>
</dbReference>
<gene>
    <name evidence="3" type="ORF">HNR14_000448</name>
</gene>
<feature type="region of interest" description="Disordered" evidence="2">
    <location>
        <begin position="128"/>
        <end position="170"/>
    </location>
</feature>
<dbReference type="RefSeq" id="WP_179699616.1">
    <property type="nucleotide sequence ID" value="NZ_BAAAHA010000004.1"/>
</dbReference>
<keyword evidence="4" id="KW-1185">Reference proteome</keyword>
<sequence>MSNTQEERPTSVRARILGGSIAAVLIVGLGAGAFAVVANAQAATAAHQQLMTQVKTDGAVLTAAASDDAALNDATVQAGQVKHVVAVAAAAEAARVAAEQAAARAAEEAAAQAAAQAAAEAAAQQAAQEAAQQATQRQTASQQSTADDPVPSGPIKCPAGSQANSGDGGNDTSCLPEICFHITLPDPNHTECETPFKP</sequence>
<dbReference type="EMBL" id="JACCHJ010000001">
    <property type="protein sequence ID" value="NYK08567.1"/>
    <property type="molecule type" value="Genomic_DNA"/>
</dbReference>
<feature type="compositionally biased region" description="Polar residues" evidence="2">
    <location>
        <begin position="161"/>
        <end position="170"/>
    </location>
</feature>
<proteinExistence type="predicted"/>
<keyword evidence="3" id="KW-0418">Kinase</keyword>
<organism evidence="3 4">
    <name type="scientific">Leifsonia naganoensis</name>
    <dbReference type="NCBI Taxonomy" id="150025"/>
    <lineage>
        <taxon>Bacteria</taxon>
        <taxon>Bacillati</taxon>
        <taxon>Actinomycetota</taxon>
        <taxon>Actinomycetes</taxon>
        <taxon>Micrococcales</taxon>
        <taxon>Microbacteriaceae</taxon>
        <taxon>Leifsonia</taxon>
    </lineage>
</organism>